<dbReference type="GO" id="GO:0005524">
    <property type="term" value="F:ATP binding"/>
    <property type="evidence" value="ECO:0007669"/>
    <property type="project" value="UniProtKB-UniRule"/>
</dbReference>
<evidence type="ECO:0000313" key="8">
    <source>
        <dbReference type="EMBL" id="CDG85784.1"/>
    </source>
</evidence>
<dbReference type="PROSITE" id="PS00108">
    <property type="entry name" value="PROTEIN_KINASE_ST"/>
    <property type="match status" value="1"/>
</dbReference>
<dbReference type="AlphaFoldDB" id="W0VAE1"/>
<dbReference type="InterPro" id="IPR017441">
    <property type="entry name" value="Protein_kinase_ATP_BS"/>
</dbReference>
<protein>
    <submittedName>
        <fullName evidence="8">Tetratricopeptide repeat family protein</fullName>
    </submittedName>
</protein>
<dbReference type="EMBL" id="HG322949">
    <property type="protein sequence ID" value="CDG85784.1"/>
    <property type="molecule type" value="Genomic_DNA"/>
</dbReference>
<keyword evidence="9" id="KW-1185">Reference proteome</keyword>
<dbReference type="Pfam" id="PF00069">
    <property type="entry name" value="Pkinase"/>
    <property type="match status" value="1"/>
</dbReference>
<evidence type="ECO:0000256" key="1">
    <source>
        <dbReference type="ARBA" id="ARBA00022679"/>
    </source>
</evidence>
<dbReference type="Proteomes" id="UP000027604">
    <property type="component" value="Chromosome I"/>
</dbReference>
<evidence type="ECO:0000256" key="3">
    <source>
        <dbReference type="ARBA" id="ARBA00022777"/>
    </source>
</evidence>
<dbReference type="GO" id="GO:0004674">
    <property type="term" value="F:protein serine/threonine kinase activity"/>
    <property type="evidence" value="ECO:0007669"/>
    <property type="project" value="TreeGrafter"/>
</dbReference>
<dbReference type="Gene3D" id="1.10.510.10">
    <property type="entry name" value="Transferase(Phosphotransferase) domain 1"/>
    <property type="match status" value="1"/>
</dbReference>
<keyword evidence="4 6" id="KW-0067">ATP-binding</keyword>
<evidence type="ECO:0000256" key="6">
    <source>
        <dbReference type="PROSITE-ProRule" id="PRU10141"/>
    </source>
</evidence>
<dbReference type="PANTHER" id="PTHR43289:SF34">
    <property type="entry name" value="SERINE_THREONINE-PROTEIN KINASE YBDM-RELATED"/>
    <property type="match status" value="1"/>
</dbReference>
<dbReference type="PROSITE" id="PS50011">
    <property type="entry name" value="PROTEIN_KINASE_DOM"/>
    <property type="match status" value="1"/>
</dbReference>
<dbReference type="HOGENOM" id="CLU_383470_0_0_4"/>
<evidence type="ECO:0000256" key="2">
    <source>
        <dbReference type="ARBA" id="ARBA00022741"/>
    </source>
</evidence>
<dbReference type="STRING" id="1349767.GJA_5187"/>
<keyword evidence="3" id="KW-0418">Kinase</keyword>
<feature type="domain" description="Protein kinase" evidence="7">
    <location>
        <begin position="6"/>
        <end position="272"/>
    </location>
</feature>
<dbReference type="SMART" id="SM00220">
    <property type="entry name" value="S_TKc"/>
    <property type="match status" value="1"/>
</dbReference>
<dbReference type="InterPro" id="IPR008271">
    <property type="entry name" value="Ser/Thr_kinase_AS"/>
</dbReference>
<dbReference type="PROSITE" id="PS50005">
    <property type="entry name" value="TPR"/>
    <property type="match status" value="3"/>
</dbReference>
<evidence type="ECO:0000259" key="7">
    <source>
        <dbReference type="PROSITE" id="PS50011"/>
    </source>
</evidence>
<dbReference type="SUPFAM" id="SSF48452">
    <property type="entry name" value="TPR-like"/>
    <property type="match status" value="2"/>
</dbReference>
<dbReference type="CDD" id="cd14014">
    <property type="entry name" value="STKc_PknB_like"/>
    <property type="match status" value="1"/>
</dbReference>
<feature type="binding site" evidence="6">
    <location>
        <position position="35"/>
    </location>
    <ligand>
        <name>ATP</name>
        <dbReference type="ChEBI" id="CHEBI:30616"/>
    </ligand>
</feature>
<dbReference type="InterPro" id="IPR011009">
    <property type="entry name" value="Kinase-like_dom_sf"/>
</dbReference>
<reference evidence="8 9" key="1">
    <citation type="journal article" date="2015" name="Genome Announc.">
        <title>Genome Sequence of Mushroom Soft-Rot Pathogen Janthinobacterium agaricidamnosum.</title>
        <authorList>
            <person name="Graupner K."/>
            <person name="Lackner G."/>
            <person name="Hertweck C."/>
        </authorList>
    </citation>
    <scope>NUCLEOTIDE SEQUENCE [LARGE SCALE GENOMIC DNA]</scope>
    <source>
        <strain evidence="9">NBRC 102515 / DSM 9628</strain>
    </source>
</reference>
<accession>W0VAE1</accession>
<dbReference type="Pfam" id="PF14559">
    <property type="entry name" value="TPR_19"/>
    <property type="match status" value="2"/>
</dbReference>
<proteinExistence type="predicted"/>
<feature type="repeat" description="TPR" evidence="5">
    <location>
        <begin position="516"/>
        <end position="549"/>
    </location>
</feature>
<keyword evidence="2 6" id="KW-0547">Nucleotide-binding</keyword>
<sequence>MLSGQYQIRRRLGEGGFGEVFEAWDTQLRRNVALKQLKPMTAASGADLLLAEARLAASLKHSAFVKIFAIDDVGDDGAQSIIMELVEGDTLGQFGAIRAVSHAQALDIAAQVAEAMYQAHQAKLVHGDIKPSNLMLEASGKVRILDFGLARQIDRQSAETVLLGGADTHGTVAYLAPERLLGKPSSPLSDIYSLGAVLYELLAGERPFAELNGLALAAAHLNSSSASWPVPDGGDAAVIALVRSMTAKDPDLRPPSMQAVGKAIRAITHPDASVRIELAPDSIAAAAALPAARRFGLRTVWLGLALVVPLLTLGAWQAGLPAQIGQPAQPPYSEAAAMRDGLEALRVSDRDGSLDQAIAAFDSILARQPAHAAAAAGLSLAYSLRYYGDRLDETWLQRADASAQQALLYDDQLALAYVAQAWVRESQGSYDEALAITEKALALDPLNLFALFGKVDLLTRMRRYDAAEQSIAQAMRAYPKERQFSDSLGKLRYLQNNYAAAEQAFRRSIALEPDAVYAYANLNQALLRQDRSDEALQVLQQGLQIRPNSRLYGNLGTALFARGNYHGAAEAFEHAVSASQGNPNLYLNWANLADTLRWIPGREAASRHAYQQAADLLEPRLRRAPSDITFKSRMGLYRAKLGQRKAALAWTLDALHSDAASADVRFRAAVAYAVSNELEKAVTQLIQARKLGYPANLIDSEPDLMTVRRDARYHLPPPPPKKAQDEQT</sequence>
<dbReference type="SUPFAM" id="SSF56112">
    <property type="entry name" value="Protein kinase-like (PK-like)"/>
    <property type="match status" value="1"/>
</dbReference>
<dbReference type="eggNOG" id="COG0515">
    <property type="taxonomic scope" value="Bacteria"/>
</dbReference>
<dbReference type="PANTHER" id="PTHR43289">
    <property type="entry name" value="MITOGEN-ACTIVATED PROTEIN KINASE KINASE KINASE 20-RELATED"/>
    <property type="match status" value="1"/>
</dbReference>
<dbReference type="Gene3D" id="1.25.40.10">
    <property type="entry name" value="Tetratricopeptide repeat domain"/>
    <property type="match status" value="3"/>
</dbReference>
<dbReference type="InterPro" id="IPR000719">
    <property type="entry name" value="Prot_kinase_dom"/>
</dbReference>
<dbReference type="InterPro" id="IPR011990">
    <property type="entry name" value="TPR-like_helical_dom_sf"/>
</dbReference>
<dbReference type="InterPro" id="IPR019734">
    <property type="entry name" value="TPR_rpt"/>
</dbReference>
<dbReference type="eggNOG" id="COG0457">
    <property type="taxonomic scope" value="Bacteria"/>
</dbReference>
<evidence type="ECO:0000256" key="5">
    <source>
        <dbReference type="PROSITE-ProRule" id="PRU00339"/>
    </source>
</evidence>
<dbReference type="PATRIC" id="fig|1349767.4.peg.1789"/>
<organism evidence="8 9">
    <name type="scientific">Janthinobacterium agaricidamnosum NBRC 102515 = DSM 9628</name>
    <dbReference type="NCBI Taxonomy" id="1349767"/>
    <lineage>
        <taxon>Bacteria</taxon>
        <taxon>Pseudomonadati</taxon>
        <taxon>Pseudomonadota</taxon>
        <taxon>Betaproteobacteria</taxon>
        <taxon>Burkholderiales</taxon>
        <taxon>Oxalobacteraceae</taxon>
        <taxon>Janthinobacterium</taxon>
    </lineage>
</organism>
<feature type="repeat" description="TPR" evidence="5">
    <location>
        <begin position="482"/>
        <end position="515"/>
    </location>
</feature>
<dbReference type="PROSITE" id="PS00107">
    <property type="entry name" value="PROTEIN_KINASE_ATP"/>
    <property type="match status" value="1"/>
</dbReference>
<feature type="repeat" description="TPR" evidence="5">
    <location>
        <begin position="414"/>
        <end position="447"/>
    </location>
</feature>
<dbReference type="KEGG" id="jag:GJA_5187"/>
<name>W0VAE1_9BURK</name>
<keyword evidence="5" id="KW-0802">TPR repeat</keyword>
<dbReference type="SMART" id="SM00028">
    <property type="entry name" value="TPR"/>
    <property type="match status" value="5"/>
</dbReference>
<dbReference type="Gene3D" id="3.30.200.20">
    <property type="entry name" value="Phosphorylase Kinase, domain 1"/>
    <property type="match status" value="1"/>
</dbReference>
<gene>
    <name evidence="8" type="ORF">GJA_5187</name>
</gene>
<evidence type="ECO:0000313" key="9">
    <source>
        <dbReference type="Proteomes" id="UP000027604"/>
    </source>
</evidence>
<evidence type="ECO:0000256" key="4">
    <source>
        <dbReference type="ARBA" id="ARBA00022840"/>
    </source>
</evidence>
<keyword evidence="1" id="KW-0808">Transferase</keyword>